<dbReference type="GO" id="GO:0000981">
    <property type="term" value="F:DNA-binding transcription factor activity, RNA polymerase II-specific"/>
    <property type="evidence" value="ECO:0000318"/>
    <property type="project" value="GO_Central"/>
</dbReference>
<evidence type="ECO:0000256" key="4">
    <source>
        <dbReference type="ARBA" id="ARBA00022771"/>
    </source>
</evidence>
<dbReference type="GO" id="GO:0000978">
    <property type="term" value="F:RNA polymerase II cis-regulatory region sequence-specific DNA binding"/>
    <property type="evidence" value="ECO:0000318"/>
    <property type="project" value="GO_Central"/>
</dbReference>
<dbReference type="GO" id="GO:0006355">
    <property type="term" value="P:regulation of DNA-templated transcription"/>
    <property type="evidence" value="ECO:0000318"/>
    <property type="project" value="GO_Central"/>
</dbReference>
<evidence type="ECO:0000313" key="14">
    <source>
        <dbReference type="Ensembl" id="ENSORLP00000031202.1"/>
    </source>
</evidence>
<dbReference type="RefSeq" id="XP_020561703.1">
    <property type="nucleotide sequence ID" value="XM_020706044.1"/>
</dbReference>
<keyword evidence="3" id="KW-0677">Repeat</keyword>
<feature type="region of interest" description="Disordered" evidence="12">
    <location>
        <begin position="626"/>
        <end position="645"/>
    </location>
</feature>
<reference evidence="14" key="2">
    <citation type="submission" date="2025-08" db="UniProtKB">
        <authorList>
            <consortium name="Ensembl"/>
        </authorList>
    </citation>
    <scope>IDENTIFICATION</scope>
    <source>
        <strain evidence="14">Hd-rR</strain>
    </source>
</reference>
<dbReference type="PANTHER" id="PTHR24390:SF159">
    <property type="entry name" value="GROWTH FACTOR INDEPENDENT 1 TRANSCRIPTIONAL REPRESSOR"/>
    <property type="match status" value="1"/>
</dbReference>
<dbReference type="Proteomes" id="UP000001038">
    <property type="component" value="Chromosome 1"/>
</dbReference>
<proteinExistence type="predicted"/>
<comment type="subcellular location">
    <subcellularLocation>
        <location evidence="1">Nucleus</location>
    </subcellularLocation>
</comment>
<dbReference type="OrthoDB" id="40579at2759"/>
<dbReference type="GeneTree" id="ENSGT00940000164807"/>
<gene>
    <name evidence="14" type="primary">LOC105354939</name>
</gene>
<dbReference type="SUPFAM" id="SSF57667">
    <property type="entry name" value="beta-beta-alpha zinc fingers"/>
    <property type="match status" value="3"/>
</dbReference>
<keyword evidence="2" id="KW-0479">Metal-binding</keyword>
<dbReference type="PROSITE" id="PS00028">
    <property type="entry name" value="ZINC_FINGER_C2H2_1"/>
    <property type="match status" value="7"/>
</dbReference>
<feature type="compositionally biased region" description="Polar residues" evidence="12">
    <location>
        <begin position="1356"/>
        <end position="1368"/>
    </location>
</feature>
<evidence type="ECO:0000256" key="3">
    <source>
        <dbReference type="ARBA" id="ARBA00022737"/>
    </source>
</evidence>
<feature type="region of interest" description="Disordered" evidence="12">
    <location>
        <begin position="1262"/>
        <end position="1393"/>
    </location>
</feature>
<protein>
    <recommendedName>
        <fullName evidence="13">C2H2-type domain-containing protein</fullName>
    </recommendedName>
</protein>
<keyword evidence="7" id="KW-0238">DNA-binding</keyword>
<evidence type="ECO:0000256" key="1">
    <source>
        <dbReference type="ARBA" id="ARBA00004123"/>
    </source>
</evidence>
<keyword evidence="15" id="KW-1185">Reference proteome</keyword>
<feature type="region of interest" description="Disordered" evidence="12">
    <location>
        <begin position="232"/>
        <end position="262"/>
    </location>
</feature>
<keyword evidence="9" id="KW-0539">Nucleus</keyword>
<evidence type="ECO:0000256" key="12">
    <source>
        <dbReference type="SAM" id="MobiDB-lite"/>
    </source>
</evidence>
<dbReference type="InParanoid" id="A0A3B3HHN8"/>
<evidence type="ECO:0000256" key="9">
    <source>
        <dbReference type="ARBA" id="ARBA00023242"/>
    </source>
</evidence>
<feature type="region of interest" description="Disordered" evidence="12">
    <location>
        <begin position="1059"/>
        <end position="1089"/>
    </location>
</feature>
<feature type="compositionally biased region" description="Polar residues" evidence="12">
    <location>
        <begin position="1293"/>
        <end position="1309"/>
    </location>
</feature>
<evidence type="ECO:0000256" key="11">
    <source>
        <dbReference type="SAM" id="Coils"/>
    </source>
</evidence>
<feature type="compositionally biased region" description="Basic and acidic residues" evidence="12">
    <location>
        <begin position="839"/>
        <end position="854"/>
    </location>
</feature>
<dbReference type="PROSITE" id="PS50157">
    <property type="entry name" value="ZINC_FINGER_C2H2_2"/>
    <property type="match status" value="7"/>
</dbReference>
<evidence type="ECO:0000256" key="7">
    <source>
        <dbReference type="ARBA" id="ARBA00023125"/>
    </source>
</evidence>
<dbReference type="Pfam" id="PF00096">
    <property type="entry name" value="zf-C2H2"/>
    <property type="match status" value="3"/>
</dbReference>
<dbReference type="InterPro" id="IPR036236">
    <property type="entry name" value="Znf_C2H2_sf"/>
</dbReference>
<reference evidence="14" key="3">
    <citation type="submission" date="2025-09" db="UniProtKB">
        <authorList>
            <consortium name="Ensembl"/>
        </authorList>
    </citation>
    <scope>IDENTIFICATION</scope>
    <source>
        <strain evidence="14">Hd-rR</strain>
    </source>
</reference>
<keyword evidence="11" id="KW-0175">Coiled coil</keyword>
<evidence type="ECO:0000313" key="15">
    <source>
        <dbReference type="Proteomes" id="UP000001038"/>
    </source>
</evidence>
<evidence type="ECO:0000256" key="6">
    <source>
        <dbReference type="ARBA" id="ARBA00023015"/>
    </source>
</evidence>
<accession>A0A3B3HHN8</accession>
<feature type="coiled-coil region" evidence="11">
    <location>
        <begin position="26"/>
        <end position="53"/>
    </location>
</feature>
<evidence type="ECO:0000256" key="2">
    <source>
        <dbReference type="ARBA" id="ARBA00022723"/>
    </source>
</evidence>
<feature type="domain" description="C2H2-type" evidence="13">
    <location>
        <begin position="1624"/>
        <end position="1651"/>
    </location>
</feature>
<dbReference type="Ensembl" id="ENSORLT00000029102.1">
    <property type="protein sequence ID" value="ENSORLP00000031202.1"/>
    <property type="gene ID" value="ENSORLG00000014168.2"/>
</dbReference>
<dbReference type="SMART" id="SM00355">
    <property type="entry name" value="ZnF_C2H2"/>
    <property type="match status" value="7"/>
</dbReference>
<keyword evidence="5" id="KW-0862">Zinc</keyword>
<feature type="compositionally biased region" description="Basic and acidic residues" evidence="12">
    <location>
        <begin position="1341"/>
        <end position="1354"/>
    </location>
</feature>
<feature type="domain" description="C2H2-type" evidence="13">
    <location>
        <begin position="1483"/>
        <end position="1510"/>
    </location>
</feature>
<feature type="region of interest" description="Disordered" evidence="12">
    <location>
        <begin position="290"/>
        <end position="342"/>
    </location>
</feature>
<dbReference type="PANTHER" id="PTHR24390">
    <property type="entry name" value="ZINC FINGER PROTEIN"/>
    <property type="match status" value="1"/>
</dbReference>
<feature type="domain" description="C2H2-type" evidence="13">
    <location>
        <begin position="1539"/>
        <end position="1567"/>
    </location>
</feature>
<feature type="region of interest" description="Disordered" evidence="12">
    <location>
        <begin position="713"/>
        <end position="871"/>
    </location>
</feature>
<evidence type="ECO:0000256" key="5">
    <source>
        <dbReference type="ARBA" id="ARBA00022833"/>
    </source>
</evidence>
<keyword evidence="6" id="KW-0805">Transcription regulation</keyword>
<dbReference type="Gene3D" id="3.30.160.60">
    <property type="entry name" value="Classic Zinc Finger"/>
    <property type="match status" value="5"/>
</dbReference>
<dbReference type="FunFam" id="3.30.160.60:FF:000621">
    <property type="entry name" value="FLT3-interacting zinc finger 1"/>
    <property type="match status" value="1"/>
</dbReference>
<dbReference type="GO" id="GO:0008270">
    <property type="term" value="F:zinc ion binding"/>
    <property type="evidence" value="ECO:0007669"/>
    <property type="project" value="UniProtKB-KW"/>
</dbReference>
<keyword evidence="4 10" id="KW-0863">Zinc-finger</keyword>
<feature type="compositionally biased region" description="Polar residues" evidence="12">
    <location>
        <begin position="245"/>
        <end position="262"/>
    </location>
</feature>
<dbReference type="GO" id="GO:0005634">
    <property type="term" value="C:nucleus"/>
    <property type="evidence" value="ECO:0007669"/>
    <property type="project" value="UniProtKB-SubCell"/>
</dbReference>
<feature type="compositionally biased region" description="Basic and acidic residues" evidence="12">
    <location>
        <begin position="862"/>
        <end position="871"/>
    </location>
</feature>
<feature type="domain" description="C2H2-type" evidence="13">
    <location>
        <begin position="1596"/>
        <end position="1623"/>
    </location>
</feature>
<feature type="compositionally biased region" description="Basic residues" evidence="12">
    <location>
        <begin position="1063"/>
        <end position="1074"/>
    </location>
</feature>
<sequence length="1679" mass="186286">MSAEDLHKTYASVMESMLKSAVAETTKLFENMVNELKTEISQMRKENEDLKKRCIQIATADGHSRHSLSAQVDGDVSTKCDSAVQCDFVSDDTNGVEQCQPLENPTLQSAEYQCPREQIIYNLQEHNYVVPSNAISDMNMDVKQEELYGDSPEQSFLKLENVEFAVITGQKNDTGSKETPVCEAEHIGSTTAETQTKNEIDLQEAHNQTYDLQNSIVISLKDVFRGDIKEETESADETMARATGEQLSTSEIPNFNLQDSQPTINKSAVDDHRYTKGELAHSTKTIVNREVEEKGPEDCATETNCKPTSAVRGKRGRPPKKKRKQRKQAKSVSSKVLPVQPDLDDPLVKEKATKGFPIIYTEDSVTSQSSEMLQTELQPIQESSNTLVKSKKNTEVCYLPVSVECNGKGPKKQKPTESKKALVEVKKTTPIICGISSTLETSNTPPFKSLDLESSSQKECHTSPSLQDAILLVEAMNQSTVENTVPPPQNVAQSQTPGSAIKHTTNAVGQMAPKILLQPLKSLMLDASINKSATTSRESIIPKIIIVPRRNQTFAHDGVSPVTVLPEKALIQTNAVSQAPTQPIKILQDSRKTRIILVPRHDRGLASAKTTGVCPLKLSSFTMTDHQKSDLPENSTSVDLPLLPPSTSKAPKKTVDVCYKQVFPDVNLLTKNFSTHQPMAISPQLKKLAVESQAAPDKPQSLESPKLVVQSESFEMPESVQSEPFEMPESVQSEPFEMPESVQSEPFEMPESVQSESFEMPEPVQPESFEMPESVVQSESFEMPEPVVQSETSDMPESLEMPESVVQPETSDMLDSLEIPESMVQSESLEIPNSPEKPQQVEKQEFVDEPKLSEETNSAVFTEKRDTEKTTNVDVASSMQFRTTSQEVKLSCIDDMTLVEKVDAIHSSESSKQTVSPSKVANISTEVCSSSDKSAALPGSMSSTLSVPTKQNLSPEIRLTRLPFFVSPKETFLVSKLSSDRFIVSRKDKVGQSIVQNNSDISTSTASQKAHKLNKSKVSFKSSTTREEAPILNVEQGKPFSESIKGSVKLSVACNKIDSSHKPAMKKQPSKRSAGHPQSTSIPSKKAVDQLSISPMTDLQESCTRNADGAIKCRSGMEKSQQKSSIFSRLQSHLKAHMESKSATKQPSSDTKTTTKNSKKPRLDNDCVCDGNTSSGLDCSSKPDALDSIASPEKTANCQFSVHSRSVLIGDAIEDGQYQSDLWHHRYGSTSDSGDFRSNLDENGAISNNVNCKSVGWRKVESTKAKSNHKHLESVSMSTRHSVLSKDNRNSEFGKSVSKSPVQMRNETNPKFVKKVSSIQNIKSRQSPKKSDGEQVNPKSKKSESPTCDKRFNMDESFSTSDGRNQGSHSDKQTTEKCSSSERTIKKYKTKSKVLNDKQAKVTNSISPKRLVKKDQQGSTVVKKCIGKVWYPPTLPPNEMPSRETTKPPAKVKDKTPFEPFNKAPIVSPLQPLAVFGKFLLRNQCGVCGRVFSSSAALETHVSLHELNKPFSCSLCGKSFLDSAGLKRHGRVHRNGRIHVCHLCGKGFVYKFGLSKHLEMVHDKIKRFICQTCNKTFFTKRDVEIHIRSHTGETPFHCNLCERQFTSQVKLNVHLRWHNGEKRHWCPYCDKGFLDYNNLKRHKYIHTGERPCSCPYCPKNFTQIGHVRKHVRNVHKKCI</sequence>
<dbReference type="FunFam" id="3.30.160.60:FF:000065">
    <property type="entry name" value="B-cell CLL/lymphoma 6, member B"/>
    <property type="match status" value="1"/>
</dbReference>
<name>A0A3B3HHN8_ORYLA</name>
<dbReference type="Bgee" id="ENSORLG00000014168">
    <property type="expression patterns" value="Expressed in blastula and 14 other cell types or tissues"/>
</dbReference>
<organism evidence="14 15">
    <name type="scientific">Oryzias latipes</name>
    <name type="common">Japanese rice fish</name>
    <name type="synonym">Japanese killifish</name>
    <dbReference type="NCBI Taxonomy" id="8090"/>
    <lineage>
        <taxon>Eukaryota</taxon>
        <taxon>Metazoa</taxon>
        <taxon>Chordata</taxon>
        <taxon>Craniata</taxon>
        <taxon>Vertebrata</taxon>
        <taxon>Euteleostomi</taxon>
        <taxon>Actinopterygii</taxon>
        <taxon>Neopterygii</taxon>
        <taxon>Teleostei</taxon>
        <taxon>Neoteleostei</taxon>
        <taxon>Acanthomorphata</taxon>
        <taxon>Ovalentaria</taxon>
        <taxon>Atherinomorphae</taxon>
        <taxon>Beloniformes</taxon>
        <taxon>Adrianichthyidae</taxon>
        <taxon>Oryziinae</taxon>
        <taxon>Oryzias</taxon>
    </lineage>
</organism>
<dbReference type="GeneID" id="105354939"/>
<feature type="compositionally biased region" description="Basic residues" evidence="12">
    <location>
        <begin position="312"/>
        <end position="329"/>
    </location>
</feature>
<keyword evidence="8" id="KW-0804">Transcription</keyword>
<dbReference type="KEGG" id="ola:105354939"/>
<evidence type="ECO:0000256" key="8">
    <source>
        <dbReference type="ARBA" id="ARBA00023163"/>
    </source>
</evidence>
<dbReference type="FunFam" id="3.30.160.60:FF:002343">
    <property type="entry name" value="Zinc finger protein 33A"/>
    <property type="match status" value="1"/>
</dbReference>
<feature type="region of interest" description="Disordered" evidence="12">
    <location>
        <begin position="1134"/>
        <end position="1166"/>
    </location>
</feature>
<evidence type="ECO:0000256" key="10">
    <source>
        <dbReference type="PROSITE-ProRule" id="PRU00042"/>
    </source>
</evidence>
<feature type="compositionally biased region" description="Basic and acidic residues" evidence="12">
    <location>
        <begin position="1369"/>
        <end position="1385"/>
    </location>
</feature>
<feature type="domain" description="C2H2-type" evidence="13">
    <location>
        <begin position="1568"/>
        <end position="1595"/>
    </location>
</feature>
<reference evidence="14 15" key="1">
    <citation type="journal article" date="2007" name="Nature">
        <title>The medaka draft genome and insights into vertebrate genome evolution.</title>
        <authorList>
            <person name="Kasahara M."/>
            <person name="Naruse K."/>
            <person name="Sasaki S."/>
            <person name="Nakatani Y."/>
            <person name="Qu W."/>
            <person name="Ahsan B."/>
            <person name="Yamada T."/>
            <person name="Nagayasu Y."/>
            <person name="Doi K."/>
            <person name="Kasai Y."/>
            <person name="Jindo T."/>
            <person name="Kobayashi D."/>
            <person name="Shimada A."/>
            <person name="Toyoda A."/>
            <person name="Kuroki Y."/>
            <person name="Fujiyama A."/>
            <person name="Sasaki T."/>
            <person name="Shimizu A."/>
            <person name="Asakawa S."/>
            <person name="Shimizu N."/>
            <person name="Hashimoto S."/>
            <person name="Yang J."/>
            <person name="Lee Y."/>
            <person name="Matsushima K."/>
            <person name="Sugano S."/>
            <person name="Sakaizumi M."/>
            <person name="Narita T."/>
            <person name="Ohishi K."/>
            <person name="Haga S."/>
            <person name="Ohta F."/>
            <person name="Nomoto H."/>
            <person name="Nogata K."/>
            <person name="Morishita T."/>
            <person name="Endo T."/>
            <person name="Shin-I T."/>
            <person name="Takeda H."/>
            <person name="Morishita S."/>
            <person name="Kohara Y."/>
        </authorList>
    </citation>
    <scope>NUCLEOTIDE SEQUENCE [LARGE SCALE GENOMIC DNA]</scope>
    <source>
        <strain evidence="14 15">Hd-rR</strain>
    </source>
</reference>
<dbReference type="InterPro" id="IPR013087">
    <property type="entry name" value="Znf_C2H2_type"/>
</dbReference>
<evidence type="ECO:0000259" key="13">
    <source>
        <dbReference type="PROSITE" id="PS50157"/>
    </source>
</evidence>
<feature type="domain" description="C2H2-type" evidence="13">
    <location>
        <begin position="1652"/>
        <end position="1675"/>
    </location>
</feature>
<feature type="domain" description="C2H2-type" evidence="13">
    <location>
        <begin position="1511"/>
        <end position="1538"/>
    </location>
</feature>